<feature type="region of interest" description="Disordered" evidence="1">
    <location>
        <begin position="28"/>
        <end position="63"/>
    </location>
</feature>
<keyword evidence="4" id="KW-1185">Reference proteome</keyword>
<dbReference type="Proteomes" id="UP000640485">
    <property type="component" value="Unassembled WGS sequence"/>
</dbReference>
<dbReference type="GO" id="GO:0003676">
    <property type="term" value="F:nucleic acid binding"/>
    <property type="evidence" value="ECO:0007669"/>
    <property type="project" value="InterPro"/>
</dbReference>
<feature type="compositionally biased region" description="Basic residues" evidence="1">
    <location>
        <begin position="37"/>
        <end position="49"/>
    </location>
</feature>
<dbReference type="EMBL" id="JAEPRQ010000012">
    <property type="protein sequence ID" value="MBK4218081.1"/>
    <property type="molecule type" value="Genomic_DNA"/>
</dbReference>
<sequence length="255" mass="28244">MTAPDTVLSDQEECALWRTAAYGHSQGQNIMKDKFSRPRPSRATRKPAARSKASSRGLITGQTKADPIPRLHHFESKLEQAVLFLLLARRDVMDIREQPPAIQYLDAHGRTRIHTFDFLVTLDDGRRIAIDVKPAAIAERNGFRNTLKFIRAATPLSFADDIVLVTERSFCPSTARNAEKLHDFRRTKDGDADMAVADLISNMSDPMSIAELVQKSGLGGRAFRAAFRAIYAGLLRTLDAGDILPVTRVMSGVAQ</sequence>
<dbReference type="Pfam" id="PF08722">
    <property type="entry name" value="Tn7_TnsA-like_N"/>
    <property type="match status" value="1"/>
</dbReference>
<dbReference type="InterPro" id="IPR011856">
    <property type="entry name" value="tRNA_endonuc-like_dom_sf"/>
</dbReference>
<protein>
    <submittedName>
        <fullName evidence="3">Tn7 transposase TnsA N-terminal domain-containing protein</fullName>
    </submittedName>
</protein>
<dbReference type="InterPro" id="IPR014833">
    <property type="entry name" value="TnsA_N"/>
</dbReference>
<reference evidence="3" key="1">
    <citation type="submission" date="2021-01" db="EMBL/GenBank/DDBJ databases">
        <title>Paracoccus amoyensis sp. nov., isolated from the surface seawater along the coast of Xiamen Island, China.</title>
        <authorList>
            <person name="Lyu L."/>
        </authorList>
    </citation>
    <scope>NUCLEOTIDE SEQUENCE</scope>
    <source>
        <strain evidence="3">MJ17</strain>
    </source>
</reference>
<gene>
    <name evidence="3" type="ORF">JJJ17_19305</name>
</gene>
<evidence type="ECO:0000313" key="4">
    <source>
        <dbReference type="Proteomes" id="UP000640485"/>
    </source>
</evidence>
<evidence type="ECO:0000313" key="3">
    <source>
        <dbReference type="EMBL" id="MBK4218081.1"/>
    </source>
</evidence>
<evidence type="ECO:0000256" key="1">
    <source>
        <dbReference type="SAM" id="MobiDB-lite"/>
    </source>
</evidence>
<organism evidence="3 4">
    <name type="scientific">Paracoccus caeni</name>
    <dbReference type="NCBI Taxonomy" id="657651"/>
    <lineage>
        <taxon>Bacteria</taxon>
        <taxon>Pseudomonadati</taxon>
        <taxon>Pseudomonadota</taxon>
        <taxon>Alphaproteobacteria</taxon>
        <taxon>Rhodobacterales</taxon>
        <taxon>Paracoccaceae</taxon>
        <taxon>Paracoccus</taxon>
    </lineage>
</organism>
<dbReference type="Gene3D" id="3.40.1350.10">
    <property type="match status" value="1"/>
</dbReference>
<accession>A0A934SJ67</accession>
<dbReference type="RefSeq" id="WP_200689399.1">
    <property type="nucleotide sequence ID" value="NZ_JAEPRQ010000012.1"/>
</dbReference>
<evidence type="ECO:0000259" key="2">
    <source>
        <dbReference type="Pfam" id="PF08722"/>
    </source>
</evidence>
<feature type="domain" description="TnsA endonuclease N-terminal" evidence="2">
    <location>
        <begin position="90"/>
        <end position="144"/>
    </location>
</feature>
<proteinExistence type="predicted"/>
<dbReference type="InterPro" id="IPR011335">
    <property type="entry name" value="Restrct_endonuc-II-like"/>
</dbReference>
<comment type="caution">
    <text evidence="3">The sequence shown here is derived from an EMBL/GenBank/DDBJ whole genome shotgun (WGS) entry which is preliminary data.</text>
</comment>
<name>A0A934SJ67_9RHOB</name>
<dbReference type="AlphaFoldDB" id="A0A934SJ67"/>
<dbReference type="SUPFAM" id="SSF52980">
    <property type="entry name" value="Restriction endonuclease-like"/>
    <property type="match status" value="1"/>
</dbReference>